<dbReference type="OrthoDB" id="10254377at2759"/>
<feature type="region of interest" description="Disordered" evidence="1">
    <location>
        <begin position="178"/>
        <end position="199"/>
    </location>
</feature>
<dbReference type="PROSITE" id="PS50010">
    <property type="entry name" value="DH_2"/>
    <property type="match status" value="1"/>
</dbReference>
<dbReference type="GO" id="GO:0005737">
    <property type="term" value="C:cytoplasm"/>
    <property type="evidence" value="ECO:0007669"/>
    <property type="project" value="TreeGrafter"/>
</dbReference>
<feature type="compositionally biased region" description="Basic and acidic residues" evidence="1">
    <location>
        <begin position="1008"/>
        <end position="1022"/>
    </location>
</feature>
<dbReference type="SUPFAM" id="SSF48366">
    <property type="entry name" value="Ras GEF"/>
    <property type="match status" value="1"/>
</dbReference>
<feature type="compositionally biased region" description="Low complexity" evidence="1">
    <location>
        <begin position="952"/>
        <end position="964"/>
    </location>
</feature>
<feature type="compositionally biased region" description="Polar residues" evidence="1">
    <location>
        <begin position="810"/>
        <end position="826"/>
    </location>
</feature>
<dbReference type="EMBL" id="CACRXK020000695">
    <property type="protein sequence ID" value="CAB3984093.1"/>
    <property type="molecule type" value="Genomic_DNA"/>
</dbReference>
<dbReference type="SUPFAM" id="SSF48065">
    <property type="entry name" value="DBL homology domain (DH-domain)"/>
    <property type="match status" value="1"/>
</dbReference>
<dbReference type="InterPro" id="IPR023578">
    <property type="entry name" value="Ras_GEF_dom_sf"/>
</dbReference>
<evidence type="ECO:0000256" key="1">
    <source>
        <dbReference type="SAM" id="MobiDB-lite"/>
    </source>
</evidence>
<dbReference type="InterPro" id="IPR000651">
    <property type="entry name" value="Ras-like_Gua-exchang_fac_N"/>
</dbReference>
<feature type="compositionally biased region" description="Basic and acidic residues" evidence="1">
    <location>
        <begin position="974"/>
        <end position="985"/>
    </location>
</feature>
<dbReference type="PANTHER" id="PTHR12673">
    <property type="entry name" value="FACIOGENITAL DYSPLASIA PROTEIN"/>
    <property type="match status" value="1"/>
</dbReference>
<dbReference type="InterPro" id="IPR051092">
    <property type="entry name" value="FYVE_RhoGEF_PH"/>
</dbReference>
<accession>A0A6S7G1M4</accession>
<dbReference type="PROSITE" id="PS50003">
    <property type="entry name" value="PH_DOMAIN"/>
    <property type="match status" value="2"/>
</dbReference>
<feature type="compositionally biased region" description="Polar residues" evidence="1">
    <location>
        <begin position="1062"/>
        <end position="1082"/>
    </location>
</feature>
<feature type="compositionally biased region" description="Basic and acidic residues" evidence="1">
    <location>
        <begin position="1083"/>
        <end position="1093"/>
    </location>
</feature>
<organism evidence="2 3">
    <name type="scientific">Paramuricea clavata</name>
    <name type="common">Red gorgonian</name>
    <name type="synonym">Violescent sea-whip</name>
    <dbReference type="NCBI Taxonomy" id="317549"/>
    <lineage>
        <taxon>Eukaryota</taxon>
        <taxon>Metazoa</taxon>
        <taxon>Cnidaria</taxon>
        <taxon>Anthozoa</taxon>
        <taxon>Octocorallia</taxon>
        <taxon>Malacalcyonacea</taxon>
        <taxon>Plexauridae</taxon>
        <taxon>Paramuricea</taxon>
    </lineage>
</organism>
<dbReference type="Gene3D" id="1.20.870.10">
    <property type="entry name" value="Son of sevenless (SoS) protein Chain: S domain 1"/>
    <property type="match status" value="1"/>
</dbReference>
<dbReference type="Proteomes" id="UP001152795">
    <property type="component" value="Unassembled WGS sequence"/>
</dbReference>
<name>A0A6S7G1M4_PARCT</name>
<dbReference type="SUPFAM" id="SSF50729">
    <property type="entry name" value="PH domain-like"/>
    <property type="match status" value="2"/>
</dbReference>
<feature type="compositionally biased region" description="Polar residues" evidence="1">
    <location>
        <begin position="925"/>
        <end position="951"/>
    </location>
</feature>
<protein>
    <submittedName>
        <fullName evidence="2">Ras-specific guanine nucleotide-releasing factor 2-like isoform X1</fullName>
    </submittedName>
</protein>
<evidence type="ECO:0000313" key="2">
    <source>
        <dbReference type="EMBL" id="CAB3984093.1"/>
    </source>
</evidence>
<feature type="compositionally biased region" description="Polar residues" evidence="1">
    <location>
        <begin position="835"/>
        <end position="874"/>
    </location>
</feature>
<dbReference type="InterPro" id="IPR035899">
    <property type="entry name" value="DBL_dom_sf"/>
</dbReference>
<dbReference type="Gene3D" id="1.20.900.10">
    <property type="entry name" value="Dbl homology (DH) domain"/>
    <property type="match status" value="1"/>
</dbReference>
<keyword evidence="3" id="KW-1185">Reference proteome</keyword>
<dbReference type="GO" id="GO:0005085">
    <property type="term" value="F:guanyl-nucleotide exchange factor activity"/>
    <property type="evidence" value="ECO:0007669"/>
    <property type="project" value="InterPro"/>
</dbReference>
<dbReference type="Pfam" id="PF00169">
    <property type="entry name" value="PH"/>
    <property type="match status" value="1"/>
</dbReference>
<dbReference type="Gene3D" id="2.30.29.30">
    <property type="entry name" value="Pleckstrin-homology domain (PH domain)/Phosphotyrosine-binding domain (PTB)"/>
    <property type="match status" value="2"/>
</dbReference>
<dbReference type="SMART" id="SM00325">
    <property type="entry name" value="RhoGEF"/>
    <property type="match status" value="1"/>
</dbReference>
<sequence length="1302" mass="148157">MPVTFRLSDLHLNYLASRAREEPKLSGELFIKDTEHGTPKWQKRWTVLYQNFLFYFENSSCAKPVGMIFLEHSTTDVVSLTKLRDLSHQHTFYIAIPEDSEQQKYYLRANSEDECNTWVKTLRGSSYFSLELENKELEAKYHLSTQILQAEQAAKEQLMNQCVEYDQRIQSLENELASLNRQDQSKQEESQEDDEMESDDIKKIKKVQSLVRAWLCRRRWHSVVQGYIESGHASSIRQRNQVIFHFVREEEEYVNDLSTLVTSFLRPFRMAASAKKPPTSHEEVNSIFLNCEIILFLHQIFLKGLHTRMEDWPTLILGDLFRILLPMYGIYQEYVRNHHYSLQMLAECKKHSPSFNRLLIIHEEKPVCANRSLETFLTLPMHRVPGYIITLHRLLAFTPPDHVDRKSLEHARGVLEELSSLMHDEVSETENIRKNLSIERQIAGGCEELLDVRQVFIRQGSLIQVQESHKKPILSFAGLGIKPHERKEYLRHCLLFSGLLLIATRSSNGKLHLHKSTGKLNLADVSVIENLYEEDLIFDVSTPTSKADQHCWYADMALRVVVHPRDGETPLTITLVAQTAHEKAAWLSDLKQCIENVTLIDNMQDTSLPLSSRHCFANVRNDPSLYTDDVGIKYSKCLNSCRIPRIRYASLKRLFERLLDLRFLSIEFLNTFLITYRIFTDADTILDVLEKFYHDRQRSYSLPMTIAGVEHIIGSRRTNSLNEKYSKKQYVPVKNHITLCNEETIEDDEETPVRPTSLQIPTSCYYRRHSSPSALGEGHVFQYPTSLETSTTCSTIDSELDTSNDSEAFFSSSLKRSRNRVNSSPTKPHGDNDYSLGSPNWSATSRQGASESNLGSQTWLRPTQYNSEDNSLSHAQYTSHDKSHFAEGNTQVLEGSELWEKKVRHGLENTAESIPVITMNCSTTEPLNGTSEISEIDANNNTSPLLSNTRMNSESYSNSSTHSNGLNGNSKTIRSKEGHIKDKRVNGSIKIVNQSNIKDNSIKKGHTKDRSINHGNSKEKKQPKSSTNNCGFSLGLERSKELPEKRPNSCPKTVGKHKPDYLQTTPQENPSPKHSKARSQSLLERRKGGKEVKYGLLNSGELKPKRKFSFPRPLSPRLNPSPPKPLASPGAVVTSSRTSKRRTSITAAAAAFAAATAGAPCSPSSPFTSSHARFSFPPCLTQHNEFCTTSDHFKVAHIQEHITLSELCTTSDHFKHHITLSSEFLSSVQHQITLSEFCTTSDHFKISLSSEFCTTSDHFKITLSSEFCTTSDHFKITLSEFCTTSDHFKVAHIQEHITLSVF</sequence>
<dbReference type="SMART" id="SM00233">
    <property type="entry name" value="PH"/>
    <property type="match status" value="2"/>
</dbReference>
<feature type="region of interest" description="Disordered" evidence="1">
    <location>
        <begin position="810"/>
        <end position="874"/>
    </location>
</feature>
<dbReference type="InterPro" id="IPR011993">
    <property type="entry name" value="PH-like_dom_sf"/>
</dbReference>
<dbReference type="InterPro" id="IPR000219">
    <property type="entry name" value="DH_dom"/>
</dbReference>
<dbReference type="Pfam" id="PF00621">
    <property type="entry name" value="RhoGEF"/>
    <property type="match status" value="1"/>
</dbReference>
<comment type="caution">
    <text evidence="2">The sequence shown here is derived from an EMBL/GenBank/DDBJ whole genome shotgun (WGS) entry which is preliminary data.</text>
</comment>
<feature type="non-terminal residue" evidence="2">
    <location>
        <position position="1302"/>
    </location>
</feature>
<dbReference type="PROSITE" id="PS50212">
    <property type="entry name" value="RASGEF_NTER"/>
    <property type="match status" value="1"/>
</dbReference>
<reference evidence="2" key="1">
    <citation type="submission" date="2020-04" db="EMBL/GenBank/DDBJ databases">
        <authorList>
            <person name="Alioto T."/>
            <person name="Alioto T."/>
            <person name="Gomez Garrido J."/>
        </authorList>
    </citation>
    <scope>NUCLEOTIDE SEQUENCE</scope>
    <source>
        <strain evidence="2">A484AB</strain>
    </source>
</reference>
<dbReference type="Pfam" id="PF00618">
    <property type="entry name" value="RasGEF_N"/>
    <property type="match status" value="1"/>
</dbReference>
<feature type="compositionally biased region" description="Basic and acidic residues" evidence="1">
    <location>
        <begin position="1037"/>
        <end position="1047"/>
    </location>
</feature>
<dbReference type="CDD" id="cd00160">
    <property type="entry name" value="RhoGEF"/>
    <property type="match status" value="1"/>
</dbReference>
<gene>
    <name evidence="2" type="ORF">PACLA_8A078172</name>
</gene>
<evidence type="ECO:0000313" key="3">
    <source>
        <dbReference type="Proteomes" id="UP001152795"/>
    </source>
</evidence>
<proteinExistence type="predicted"/>
<dbReference type="InterPro" id="IPR001849">
    <property type="entry name" value="PH_domain"/>
</dbReference>
<feature type="region of interest" description="Disordered" evidence="1">
    <location>
        <begin position="925"/>
        <end position="1139"/>
    </location>
</feature>
<dbReference type="PANTHER" id="PTHR12673:SF159">
    <property type="entry name" value="LD03170P"/>
    <property type="match status" value="1"/>
</dbReference>